<dbReference type="AlphaFoldDB" id="A0A9W3SJR9"/>
<geneLocation type="plasmid" evidence="1 2">
    <name>p46701</name>
</geneLocation>
<dbReference type="RefSeq" id="WP_176545650.1">
    <property type="nucleotide sequence ID" value="NZ_CP015358.1"/>
</dbReference>
<gene>
    <name evidence="1" type="ORF">BT246_72060</name>
</gene>
<evidence type="ECO:0000313" key="1">
    <source>
        <dbReference type="EMBL" id="ANS52496.1"/>
    </source>
</evidence>
<proteinExistence type="predicted"/>
<reference evidence="1 2" key="1">
    <citation type="submission" date="2016-04" db="EMBL/GenBank/DDBJ databases">
        <title>High quality genome of the nematocidal Bacillus thuringiensis MYBT18246.</title>
        <authorList>
            <person name="Hollensteiner J."/>
            <person name="Poehlein A."/>
            <person name="Sproeer C."/>
            <person name="Bunk B."/>
            <person name="Rosenstiel P."/>
            <person name="Schulenburg H."/>
            <person name="Liesegang H."/>
        </authorList>
    </citation>
    <scope>NUCLEOTIDE SEQUENCE [LARGE SCALE GENOMIC DNA]</scope>
    <source>
        <strain evidence="1 2">MYBT18246</strain>
        <plasmid evidence="1 2">p46701</plasmid>
    </source>
</reference>
<dbReference type="EMBL" id="CP015358">
    <property type="protein sequence ID" value="ANS52496.1"/>
    <property type="molecule type" value="Genomic_DNA"/>
</dbReference>
<name>A0A9W3SJR9_BACTU</name>
<protein>
    <submittedName>
        <fullName evidence="1">Uncharacterized protein</fullName>
    </submittedName>
</protein>
<organism evidence="1 2">
    <name type="scientific">Bacillus thuringiensis</name>
    <dbReference type="NCBI Taxonomy" id="1428"/>
    <lineage>
        <taxon>Bacteria</taxon>
        <taxon>Bacillati</taxon>
        <taxon>Bacillota</taxon>
        <taxon>Bacilli</taxon>
        <taxon>Bacillales</taxon>
        <taxon>Bacillaceae</taxon>
        <taxon>Bacillus</taxon>
        <taxon>Bacillus cereus group</taxon>
    </lineage>
</organism>
<keyword evidence="1" id="KW-0614">Plasmid</keyword>
<sequence>MVEKRDLWGCEITREDKLIGIIEKANNGELEAIQTLVEIIKEMEMNG</sequence>
<evidence type="ECO:0000313" key="2">
    <source>
        <dbReference type="Proteomes" id="UP000092743"/>
    </source>
</evidence>
<dbReference type="Proteomes" id="UP000092743">
    <property type="component" value="Plasmid p46701"/>
</dbReference>
<accession>A0A9W3SJR9</accession>